<evidence type="ECO:0000313" key="4">
    <source>
        <dbReference type="Proteomes" id="UP000678499"/>
    </source>
</evidence>
<protein>
    <recommendedName>
        <fullName evidence="2">AH domain-containing protein</fullName>
    </recommendedName>
</protein>
<evidence type="ECO:0000256" key="1">
    <source>
        <dbReference type="SAM" id="Coils"/>
    </source>
</evidence>
<dbReference type="InterPro" id="IPR010504">
    <property type="entry name" value="AH_dom"/>
</dbReference>
<dbReference type="EMBL" id="CAJPEX010002944">
    <property type="protein sequence ID" value="CAG0921677.1"/>
    <property type="molecule type" value="Genomic_DNA"/>
</dbReference>
<dbReference type="PANTHER" id="PTHR10164">
    <property type="entry name" value="ISLET CELL AUTOANTIGEN 1"/>
    <property type="match status" value="1"/>
</dbReference>
<dbReference type="PANTHER" id="PTHR10164:SF4">
    <property type="entry name" value="GH23156P"/>
    <property type="match status" value="1"/>
</dbReference>
<dbReference type="OrthoDB" id="2126778at2759"/>
<feature type="coiled-coil region" evidence="1">
    <location>
        <begin position="314"/>
        <end position="341"/>
    </location>
</feature>
<accession>A0A7R9GGC3</accession>
<dbReference type="Pfam" id="PF06456">
    <property type="entry name" value="Arfaptin"/>
    <property type="match status" value="1"/>
</dbReference>
<dbReference type="EMBL" id="OA884981">
    <property type="protein sequence ID" value="CAD7281525.1"/>
    <property type="molecule type" value="Genomic_DNA"/>
</dbReference>
<dbReference type="GO" id="GO:0019904">
    <property type="term" value="F:protein domain specific binding"/>
    <property type="evidence" value="ECO:0007669"/>
    <property type="project" value="InterPro"/>
</dbReference>
<dbReference type="InterPro" id="IPR024114">
    <property type="entry name" value="Islet_autoAg_Ica1/Ica1-like"/>
</dbReference>
<evidence type="ECO:0000313" key="3">
    <source>
        <dbReference type="EMBL" id="CAD7281525.1"/>
    </source>
</evidence>
<dbReference type="PROSITE" id="PS50870">
    <property type="entry name" value="AH"/>
    <property type="match status" value="1"/>
</dbReference>
<dbReference type="GO" id="GO:0051049">
    <property type="term" value="P:regulation of transport"/>
    <property type="evidence" value="ECO:0007669"/>
    <property type="project" value="TreeGrafter"/>
</dbReference>
<sequence>MNYGPPPGGVSGLSFDKYIESQTYGDASTLEKFQHQFYVAKESVTRKLNRNKSNKDVTASDSELDMKLELFRSIQASSGELHKAVLLYQQTICHLAQAQNSLGMFLKEVGKSEKAYPGKVMFSVGKVMSYSAYYALAIKEPMDRLQQEIETYRLRAVQDCLCTVQKSERNRQEYRGMLIWMKEVSEELNPDAYKQLEKFRKVQHQVRSSKERFDRDKLNCMQKIDLLAASRCNMFSHALKQYQENVTTYWHKTDKACETALTAIDTNNFAKRHLDSAEGADSSISLDLEKSSNVTLNDEKSLVDVELPTDAELKQDLLGELEMAKEATEDLEELFKKFSETGLGESGADSQLDDVFSMNKPTVIGACNHEPSDDLHSIFETNPGDLLTGHDGMTSGFLPSQLLEQNKTDPMDWMSQRLNPDVKPESKPTSWLNAFADLDPLGKESASILGEQA</sequence>
<dbReference type="SMART" id="SM01015">
    <property type="entry name" value="Arfaptin"/>
    <property type="match status" value="1"/>
</dbReference>
<feature type="domain" description="AH" evidence="2">
    <location>
        <begin position="59"/>
        <end position="262"/>
    </location>
</feature>
<dbReference type="AlphaFoldDB" id="A0A7R9GGC3"/>
<evidence type="ECO:0000259" key="2">
    <source>
        <dbReference type="PROSITE" id="PS50870"/>
    </source>
</evidence>
<dbReference type="GO" id="GO:0005794">
    <property type="term" value="C:Golgi apparatus"/>
    <property type="evidence" value="ECO:0007669"/>
    <property type="project" value="TreeGrafter"/>
</dbReference>
<proteinExistence type="predicted"/>
<dbReference type="Proteomes" id="UP000678499">
    <property type="component" value="Unassembled WGS sequence"/>
</dbReference>
<organism evidence="3">
    <name type="scientific">Notodromas monacha</name>
    <dbReference type="NCBI Taxonomy" id="399045"/>
    <lineage>
        <taxon>Eukaryota</taxon>
        <taxon>Metazoa</taxon>
        <taxon>Ecdysozoa</taxon>
        <taxon>Arthropoda</taxon>
        <taxon>Crustacea</taxon>
        <taxon>Oligostraca</taxon>
        <taxon>Ostracoda</taxon>
        <taxon>Podocopa</taxon>
        <taxon>Podocopida</taxon>
        <taxon>Cypridocopina</taxon>
        <taxon>Cypridoidea</taxon>
        <taxon>Cyprididae</taxon>
        <taxon>Notodromas</taxon>
    </lineage>
</organism>
<keyword evidence="4" id="KW-1185">Reference proteome</keyword>
<dbReference type="Gene3D" id="1.20.1270.60">
    <property type="entry name" value="Arfaptin homology (AH) domain/BAR domain"/>
    <property type="match status" value="1"/>
</dbReference>
<dbReference type="FunFam" id="1.20.1270.60:FF:000068">
    <property type="entry name" value="Islet cell autoantigen"/>
    <property type="match status" value="1"/>
</dbReference>
<gene>
    <name evidence="3" type="ORF">NMOB1V02_LOCUS9169</name>
</gene>
<reference evidence="3" key="1">
    <citation type="submission" date="2020-11" db="EMBL/GenBank/DDBJ databases">
        <authorList>
            <person name="Tran Van P."/>
        </authorList>
    </citation>
    <scope>NUCLEOTIDE SEQUENCE</scope>
</reference>
<dbReference type="SUPFAM" id="SSF103657">
    <property type="entry name" value="BAR/IMD domain-like"/>
    <property type="match status" value="1"/>
</dbReference>
<name>A0A7R9GGC3_9CRUS</name>
<dbReference type="InterPro" id="IPR027267">
    <property type="entry name" value="AH/BAR_dom_sf"/>
</dbReference>
<keyword evidence="1" id="KW-0175">Coiled coil</keyword>